<keyword evidence="5 6" id="KW-0804">Transcription</keyword>
<dbReference type="InterPro" id="IPR036388">
    <property type="entry name" value="WH-like_DNA-bd_sf"/>
</dbReference>
<sequence length="194" mass="22189">MSSAVLREGTPVDEIEEQELHERFRQGDERALEAIYRRWSAIVFTLALRSLGDRGDAEDVTQKTFVSAWTSRASYDPSKAKISTWLVAIAKRRIADMHEARARVRALQEQLQRTAHPDDMVGHEVDLGDSLLLADELQRLEPDAQRVVRLAFYDDLTHDQIASRLDMPLGTVKSHIRRSLTRLRRRLEVGHVAP</sequence>
<dbReference type="PROSITE" id="PS01063">
    <property type="entry name" value="SIGMA70_ECF"/>
    <property type="match status" value="1"/>
</dbReference>
<evidence type="ECO:0000256" key="1">
    <source>
        <dbReference type="ARBA" id="ARBA00010641"/>
    </source>
</evidence>
<dbReference type="EMBL" id="LAVO01000011">
    <property type="protein sequence ID" value="KOS10386.1"/>
    <property type="molecule type" value="Genomic_DNA"/>
</dbReference>
<dbReference type="InterPro" id="IPR014284">
    <property type="entry name" value="RNA_pol_sigma-70_dom"/>
</dbReference>
<dbReference type="GO" id="GO:0006352">
    <property type="term" value="P:DNA-templated transcription initiation"/>
    <property type="evidence" value="ECO:0007669"/>
    <property type="project" value="InterPro"/>
</dbReference>
<keyword evidence="10" id="KW-1185">Reference proteome</keyword>
<dbReference type="Gene3D" id="1.10.10.10">
    <property type="entry name" value="Winged helix-like DNA-binding domain superfamily/Winged helix DNA-binding domain"/>
    <property type="match status" value="1"/>
</dbReference>
<dbReference type="PATRIC" id="fig|84292.3.peg.2276"/>
<comment type="similarity">
    <text evidence="1 6">Belongs to the sigma-70 factor family. ECF subfamily.</text>
</comment>
<dbReference type="InterPro" id="IPR013324">
    <property type="entry name" value="RNA_pol_sigma_r3/r4-like"/>
</dbReference>
<reference evidence="9" key="1">
    <citation type="submission" date="2015-04" db="EMBL/GenBank/DDBJ databases">
        <title>Complete genome sequence of Microbacterium chocolatum SIT 101, a bacterium enantioselectively hydrolyzing mesomeric diesters.</title>
        <authorList>
            <person name="Li X."/>
            <person name="Xu Y."/>
        </authorList>
    </citation>
    <scope>NUCLEOTIDE SEQUENCE [LARGE SCALE GENOMIC DNA]</scope>
    <source>
        <strain evidence="9">SIT 101</strain>
    </source>
</reference>
<dbReference type="GO" id="GO:0016987">
    <property type="term" value="F:sigma factor activity"/>
    <property type="evidence" value="ECO:0007669"/>
    <property type="project" value="UniProtKB-KW"/>
</dbReference>
<keyword evidence="4 6" id="KW-0238">DNA-binding</keyword>
<dbReference type="NCBIfam" id="TIGR02937">
    <property type="entry name" value="sigma70-ECF"/>
    <property type="match status" value="1"/>
</dbReference>
<dbReference type="InterPro" id="IPR000838">
    <property type="entry name" value="RNA_pol_sigma70_ECF_CS"/>
</dbReference>
<evidence type="ECO:0000256" key="6">
    <source>
        <dbReference type="RuleBase" id="RU000716"/>
    </source>
</evidence>
<dbReference type="InterPro" id="IPR007630">
    <property type="entry name" value="RNA_pol_sigma70_r4"/>
</dbReference>
<keyword evidence="2 6" id="KW-0805">Transcription regulation</keyword>
<dbReference type="PANTHER" id="PTHR43133">
    <property type="entry name" value="RNA POLYMERASE ECF-TYPE SIGMA FACTO"/>
    <property type="match status" value="1"/>
</dbReference>
<evidence type="ECO:0000259" key="8">
    <source>
        <dbReference type="Pfam" id="PF04545"/>
    </source>
</evidence>
<evidence type="ECO:0000313" key="10">
    <source>
        <dbReference type="Proteomes" id="UP000037737"/>
    </source>
</evidence>
<gene>
    <name evidence="9" type="ORF">XI38_11175</name>
</gene>
<evidence type="ECO:0000313" key="9">
    <source>
        <dbReference type="EMBL" id="KOS10386.1"/>
    </source>
</evidence>
<dbReference type="Gene3D" id="1.10.1740.10">
    <property type="match status" value="1"/>
</dbReference>
<accession>A0A0M8MDT6</accession>
<name>A0A0M8MDT6_9MICO</name>
<evidence type="ECO:0000259" key="7">
    <source>
        <dbReference type="Pfam" id="PF04542"/>
    </source>
</evidence>
<dbReference type="PANTHER" id="PTHR43133:SF62">
    <property type="entry name" value="RNA POLYMERASE SIGMA FACTOR SIGZ"/>
    <property type="match status" value="1"/>
</dbReference>
<protein>
    <recommendedName>
        <fullName evidence="6">RNA polymerase sigma factor</fullName>
    </recommendedName>
</protein>
<feature type="domain" description="RNA polymerase sigma-70 region 2" evidence="7">
    <location>
        <begin position="35"/>
        <end position="103"/>
    </location>
</feature>
<dbReference type="GO" id="GO:0003677">
    <property type="term" value="F:DNA binding"/>
    <property type="evidence" value="ECO:0007669"/>
    <property type="project" value="UniProtKB-KW"/>
</dbReference>
<feature type="domain" description="RNA polymerase sigma-70 region 4" evidence="8">
    <location>
        <begin position="137"/>
        <end position="184"/>
    </location>
</feature>
<evidence type="ECO:0000256" key="3">
    <source>
        <dbReference type="ARBA" id="ARBA00023082"/>
    </source>
</evidence>
<dbReference type="OrthoDB" id="5243766at2"/>
<evidence type="ECO:0000256" key="4">
    <source>
        <dbReference type="ARBA" id="ARBA00023125"/>
    </source>
</evidence>
<dbReference type="InterPro" id="IPR007627">
    <property type="entry name" value="RNA_pol_sigma70_r2"/>
</dbReference>
<dbReference type="Proteomes" id="UP000037737">
    <property type="component" value="Unassembled WGS sequence"/>
</dbReference>
<dbReference type="SUPFAM" id="SSF88659">
    <property type="entry name" value="Sigma3 and sigma4 domains of RNA polymerase sigma factors"/>
    <property type="match status" value="1"/>
</dbReference>
<dbReference type="AlphaFoldDB" id="A0A0M8MDT6"/>
<dbReference type="KEGG" id="mcw:A8L33_11730"/>
<evidence type="ECO:0000256" key="2">
    <source>
        <dbReference type="ARBA" id="ARBA00023015"/>
    </source>
</evidence>
<evidence type="ECO:0000256" key="5">
    <source>
        <dbReference type="ARBA" id="ARBA00023163"/>
    </source>
</evidence>
<keyword evidence="3 6" id="KW-0731">Sigma factor</keyword>
<organism evidence="9 10">
    <name type="scientific">Microbacterium aurantiacum</name>
    <dbReference type="NCBI Taxonomy" id="162393"/>
    <lineage>
        <taxon>Bacteria</taxon>
        <taxon>Bacillati</taxon>
        <taxon>Actinomycetota</taxon>
        <taxon>Actinomycetes</taxon>
        <taxon>Micrococcales</taxon>
        <taxon>Microbacteriaceae</taxon>
        <taxon>Microbacterium</taxon>
    </lineage>
</organism>
<dbReference type="Pfam" id="PF04545">
    <property type="entry name" value="Sigma70_r4"/>
    <property type="match status" value="1"/>
</dbReference>
<dbReference type="SUPFAM" id="SSF88946">
    <property type="entry name" value="Sigma2 domain of RNA polymerase sigma factors"/>
    <property type="match status" value="1"/>
</dbReference>
<dbReference type="InterPro" id="IPR039425">
    <property type="entry name" value="RNA_pol_sigma-70-like"/>
</dbReference>
<proteinExistence type="inferred from homology"/>
<comment type="caution">
    <text evidence="9">The sequence shown here is derived from an EMBL/GenBank/DDBJ whole genome shotgun (WGS) entry which is preliminary data.</text>
</comment>
<dbReference type="InterPro" id="IPR013325">
    <property type="entry name" value="RNA_pol_sigma_r2"/>
</dbReference>
<dbReference type="Pfam" id="PF04542">
    <property type="entry name" value="Sigma70_r2"/>
    <property type="match status" value="1"/>
</dbReference>